<reference evidence="2 3" key="1">
    <citation type="submission" date="2016-10" db="EMBL/GenBank/DDBJ databases">
        <title>Genome sequence of Streptomyces sp. MUSC 1.</title>
        <authorList>
            <person name="Lee L.-H."/>
            <person name="Ser H.-L."/>
            <person name="Law J.W.-F."/>
        </authorList>
    </citation>
    <scope>NUCLEOTIDE SEQUENCE [LARGE SCALE GENOMIC DNA]</scope>
    <source>
        <strain evidence="2 3">MUSC 1</strain>
    </source>
</reference>
<dbReference type="InterPro" id="IPR001279">
    <property type="entry name" value="Metallo-B-lactamas"/>
</dbReference>
<dbReference type="Pfam" id="PF00753">
    <property type="entry name" value="Lactamase_B"/>
    <property type="match status" value="1"/>
</dbReference>
<protein>
    <submittedName>
        <fullName evidence="2">MBL fold metallo-hydrolase</fullName>
    </submittedName>
</protein>
<dbReference type="SMART" id="SM00849">
    <property type="entry name" value="Lactamase_B"/>
    <property type="match status" value="1"/>
</dbReference>
<evidence type="ECO:0000259" key="1">
    <source>
        <dbReference type="SMART" id="SM00849"/>
    </source>
</evidence>
<organism evidence="2 3">
    <name type="scientific">Streptomyces monashensis</name>
    <dbReference type="NCBI Taxonomy" id="1678012"/>
    <lineage>
        <taxon>Bacteria</taxon>
        <taxon>Bacillati</taxon>
        <taxon>Actinomycetota</taxon>
        <taxon>Actinomycetes</taxon>
        <taxon>Kitasatosporales</taxon>
        <taxon>Streptomycetaceae</taxon>
        <taxon>Streptomyces</taxon>
    </lineage>
</organism>
<dbReference type="Proteomes" id="UP000179642">
    <property type="component" value="Unassembled WGS sequence"/>
</dbReference>
<proteinExistence type="predicted"/>
<keyword evidence="3" id="KW-1185">Reference proteome</keyword>
<evidence type="ECO:0000313" key="2">
    <source>
        <dbReference type="EMBL" id="OIK05999.1"/>
    </source>
</evidence>
<gene>
    <name evidence="2" type="ORF">BIV23_09895</name>
</gene>
<dbReference type="AlphaFoldDB" id="A0A1S2QIK5"/>
<sequence length="312" mass="32986">MTSTPPAPSSARRAPDGRLAEVADGVFAYLQPDGGWCLNNAGLLVDGGECALVDTVATEERARHLRTQVLHTAGRPPRFLVNTHFHGDHTFGNFVFPEAVVVGHERARAEAAAAGLHLTGLWPDVCWGDLEVVVPDLTYHARMTLHVGSVEARLVHPGPAHTTGDTVVWLPRQRVLFTGDLVMAGATPFCPMGSVSGSLRALAELRALGAVTVVPGHGPVGGPELFDVNEAYLRRLQRLAAEGIAAGLSPLETAREAGPGPYADLLDAERLVPNLHRAYAEARGAVPGVPLDIPALFGEMAEHHGGLPLCRA</sequence>
<accession>A0A1S2QIK5</accession>
<dbReference type="EMBL" id="MLYO01000017">
    <property type="protein sequence ID" value="OIK05999.1"/>
    <property type="molecule type" value="Genomic_DNA"/>
</dbReference>
<dbReference type="PANTHER" id="PTHR42951:SF4">
    <property type="entry name" value="ACYL-COENZYME A THIOESTERASE MBLAC2"/>
    <property type="match status" value="1"/>
</dbReference>
<dbReference type="Gene3D" id="3.60.15.10">
    <property type="entry name" value="Ribonuclease Z/Hydroxyacylglutathione hydrolase-like"/>
    <property type="match status" value="1"/>
</dbReference>
<feature type="domain" description="Metallo-beta-lactamase" evidence="1">
    <location>
        <begin position="38"/>
        <end position="217"/>
    </location>
</feature>
<dbReference type="RefSeq" id="WP_071380421.1">
    <property type="nucleotide sequence ID" value="NZ_MLYO01000017.1"/>
</dbReference>
<dbReference type="InterPro" id="IPR036866">
    <property type="entry name" value="RibonucZ/Hydroxyglut_hydro"/>
</dbReference>
<dbReference type="PANTHER" id="PTHR42951">
    <property type="entry name" value="METALLO-BETA-LACTAMASE DOMAIN-CONTAINING"/>
    <property type="match status" value="1"/>
</dbReference>
<dbReference type="GO" id="GO:0016787">
    <property type="term" value="F:hydrolase activity"/>
    <property type="evidence" value="ECO:0007669"/>
    <property type="project" value="UniProtKB-KW"/>
</dbReference>
<keyword evidence="2" id="KW-0378">Hydrolase</keyword>
<dbReference type="SUPFAM" id="SSF56281">
    <property type="entry name" value="Metallo-hydrolase/oxidoreductase"/>
    <property type="match status" value="1"/>
</dbReference>
<dbReference type="CDD" id="cd16282">
    <property type="entry name" value="metallo-hydrolase-like_MBL-fold"/>
    <property type="match status" value="1"/>
</dbReference>
<name>A0A1S2QIK5_9ACTN</name>
<comment type="caution">
    <text evidence="2">The sequence shown here is derived from an EMBL/GenBank/DDBJ whole genome shotgun (WGS) entry which is preliminary data.</text>
</comment>
<dbReference type="InterPro" id="IPR050855">
    <property type="entry name" value="NDM-1-like"/>
</dbReference>
<evidence type="ECO:0000313" key="3">
    <source>
        <dbReference type="Proteomes" id="UP000179642"/>
    </source>
</evidence>